<organism evidence="2 3">
    <name type="scientific">Acetobacter malorum DSM 14337</name>
    <dbReference type="NCBI Taxonomy" id="1307910"/>
    <lineage>
        <taxon>Bacteria</taxon>
        <taxon>Pseudomonadati</taxon>
        <taxon>Pseudomonadota</taxon>
        <taxon>Alphaproteobacteria</taxon>
        <taxon>Acetobacterales</taxon>
        <taxon>Acetobacteraceae</taxon>
        <taxon>Acetobacter</taxon>
    </lineage>
</organism>
<keyword evidence="3" id="KW-1185">Reference proteome</keyword>
<evidence type="ECO:0000256" key="1">
    <source>
        <dbReference type="SAM" id="Phobius"/>
    </source>
</evidence>
<proteinExistence type="predicted"/>
<sequence length="142" mass="15429">MIEAIKKPADSLLNLPFRKKAAISITLLPLFAILATSLVKITDFSLSNAKIIEAVSETHAGEEKRITLFQDGSLPVSITKRGDVVKINFPDFTKESCSRVRFAVSHLVGKTQVISSSVPDDEQCKGNSALSAFLEFHPNSPS</sequence>
<reference evidence="2" key="1">
    <citation type="submission" date="2013-04" db="EMBL/GenBank/DDBJ databases">
        <title>The genome sequencing project of 58 acetic acid bacteria.</title>
        <authorList>
            <person name="Okamoto-Kainuma A."/>
            <person name="Ishikawa M."/>
            <person name="Umino S."/>
            <person name="Koizumi Y."/>
            <person name="Shiwa Y."/>
            <person name="Yoshikawa H."/>
            <person name="Matsutani M."/>
            <person name="Matsushita K."/>
        </authorList>
    </citation>
    <scope>NUCLEOTIDE SEQUENCE</scope>
    <source>
        <strain evidence="2">DSM 14337</strain>
    </source>
</reference>
<feature type="transmembrane region" description="Helical" evidence="1">
    <location>
        <begin position="21"/>
        <end position="39"/>
    </location>
</feature>
<dbReference type="Proteomes" id="UP001065047">
    <property type="component" value="Unassembled WGS sequence"/>
</dbReference>
<keyword evidence="1" id="KW-0472">Membrane</keyword>
<evidence type="ECO:0000313" key="3">
    <source>
        <dbReference type="Proteomes" id="UP001065047"/>
    </source>
</evidence>
<dbReference type="GeneID" id="47230215"/>
<accession>A0ABQ0PZG9</accession>
<keyword evidence="1" id="KW-0812">Transmembrane</keyword>
<name>A0ABQ0PZG9_9PROT</name>
<dbReference type="RefSeq" id="WP_156477001.1">
    <property type="nucleotide sequence ID" value="NZ_BAPF01000054.1"/>
</dbReference>
<keyword evidence="1" id="KW-1133">Transmembrane helix</keyword>
<protein>
    <submittedName>
        <fullName evidence="2">Uncharacterized protein</fullName>
    </submittedName>
</protein>
<gene>
    <name evidence="2" type="ORF">AA14337_3071</name>
</gene>
<comment type="caution">
    <text evidence="2">The sequence shown here is derived from an EMBL/GenBank/DDBJ whole genome shotgun (WGS) entry which is preliminary data.</text>
</comment>
<dbReference type="EMBL" id="BAPF01000054">
    <property type="protein sequence ID" value="GBQ85436.1"/>
    <property type="molecule type" value="Genomic_DNA"/>
</dbReference>
<evidence type="ECO:0000313" key="2">
    <source>
        <dbReference type="EMBL" id="GBQ85436.1"/>
    </source>
</evidence>